<dbReference type="EMBL" id="ML986484">
    <property type="protein sequence ID" value="KAF2280962.1"/>
    <property type="molecule type" value="Genomic_DNA"/>
</dbReference>
<dbReference type="InterPro" id="IPR012132">
    <property type="entry name" value="GMC_OxRdtase"/>
</dbReference>
<feature type="chain" id="PRO_5025493908" evidence="4">
    <location>
        <begin position="25"/>
        <end position="629"/>
    </location>
</feature>
<evidence type="ECO:0000256" key="1">
    <source>
        <dbReference type="ARBA" id="ARBA00010790"/>
    </source>
</evidence>
<evidence type="ECO:0000259" key="5">
    <source>
        <dbReference type="Pfam" id="PF00732"/>
    </source>
</evidence>
<dbReference type="RefSeq" id="XP_033658499.1">
    <property type="nucleotide sequence ID" value="XM_033800515.1"/>
</dbReference>
<dbReference type="Gene3D" id="3.30.560.10">
    <property type="entry name" value="Glucose Oxidase, domain 3"/>
    <property type="match status" value="1"/>
</dbReference>
<keyword evidence="3" id="KW-0285">Flavoprotein</keyword>
<evidence type="ECO:0000256" key="3">
    <source>
        <dbReference type="PIRSR" id="PIRSR000137-2"/>
    </source>
</evidence>
<feature type="domain" description="Glucose-methanol-choline oxidoreductase N-terminal" evidence="5">
    <location>
        <begin position="45"/>
        <end position="355"/>
    </location>
</feature>
<feature type="active site" description="Proton acceptor" evidence="2">
    <location>
        <position position="606"/>
    </location>
</feature>
<dbReference type="PANTHER" id="PTHR11552:SF115">
    <property type="entry name" value="DEHYDROGENASE XPTC-RELATED"/>
    <property type="match status" value="1"/>
</dbReference>
<dbReference type="GeneID" id="54553690"/>
<evidence type="ECO:0000259" key="6">
    <source>
        <dbReference type="Pfam" id="PF05199"/>
    </source>
</evidence>
<dbReference type="Pfam" id="PF00732">
    <property type="entry name" value="GMC_oxred_N"/>
    <property type="match status" value="1"/>
</dbReference>
<evidence type="ECO:0000256" key="2">
    <source>
        <dbReference type="PIRSR" id="PIRSR000137-1"/>
    </source>
</evidence>
<dbReference type="AlphaFoldDB" id="A0A6A6JWI2"/>
<name>A0A6A6JWI2_WESOR</name>
<feature type="signal peptide" evidence="4">
    <location>
        <begin position="1"/>
        <end position="24"/>
    </location>
</feature>
<dbReference type="GO" id="GO:0044550">
    <property type="term" value="P:secondary metabolite biosynthetic process"/>
    <property type="evidence" value="ECO:0007669"/>
    <property type="project" value="TreeGrafter"/>
</dbReference>
<dbReference type="SUPFAM" id="SSF54373">
    <property type="entry name" value="FAD-linked reductases, C-terminal domain"/>
    <property type="match status" value="1"/>
</dbReference>
<accession>A0A6A6JWI2</accession>
<gene>
    <name evidence="7" type="ORF">EI97DRAFT_454189</name>
</gene>
<evidence type="ECO:0000256" key="4">
    <source>
        <dbReference type="SAM" id="SignalP"/>
    </source>
</evidence>
<feature type="binding site" evidence="3">
    <location>
        <position position="127"/>
    </location>
    <ligand>
        <name>FAD</name>
        <dbReference type="ChEBI" id="CHEBI:57692"/>
    </ligand>
</feature>
<organism evidence="7 8">
    <name type="scientific">Westerdykella ornata</name>
    <dbReference type="NCBI Taxonomy" id="318751"/>
    <lineage>
        <taxon>Eukaryota</taxon>
        <taxon>Fungi</taxon>
        <taxon>Dikarya</taxon>
        <taxon>Ascomycota</taxon>
        <taxon>Pezizomycotina</taxon>
        <taxon>Dothideomycetes</taxon>
        <taxon>Pleosporomycetidae</taxon>
        <taxon>Pleosporales</taxon>
        <taxon>Sporormiaceae</taxon>
        <taxon>Westerdykella</taxon>
    </lineage>
</organism>
<dbReference type="GO" id="GO:0050660">
    <property type="term" value="F:flavin adenine dinucleotide binding"/>
    <property type="evidence" value="ECO:0007669"/>
    <property type="project" value="InterPro"/>
</dbReference>
<dbReference type="PIRSF" id="PIRSF000137">
    <property type="entry name" value="Alcohol_oxidase"/>
    <property type="match status" value="1"/>
</dbReference>
<dbReference type="GO" id="GO:0016614">
    <property type="term" value="F:oxidoreductase activity, acting on CH-OH group of donors"/>
    <property type="evidence" value="ECO:0007669"/>
    <property type="project" value="InterPro"/>
</dbReference>
<reference evidence="7" key="1">
    <citation type="journal article" date="2020" name="Stud. Mycol.">
        <title>101 Dothideomycetes genomes: a test case for predicting lifestyles and emergence of pathogens.</title>
        <authorList>
            <person name="Haridas S."/>
            <person name="Albert R."/>
            <person name="Binder M."/>
            <person name="Bloem J."/>
            <person name="Labutti K."/>
            <person name="Salamov A."/>
            <person name="Andreopoulos B."/>
            <person name="Baker S."/>
            <person name="Barry K."/>
            <person name="Bills G."/>
            <person name="Bluhm B."/>
            <person name="Cannon C."/>
            <person name="Castanera R."/>
            <person name="Culley D."/>
            <person name="Daum C."/>
            <person name="Ezra D."/>
            <person name="Gonzalez J."/>
            <person name="Henrissat B."/>
            <person name="Kuo A."/>
            <person name="Liang C."/>
            <person name="Lipzen A."/>
            <person name="Lutzoni F."/>
            <person name="Magnuson J."/>
            <person name="Mondo S."/>
            <person name="Nolan M."/>
            <person name="Ohm R."/>
            <person name="Pangilinan J."/>
            <person name="Park H.-J."/>
            <person name="Ramirez L."/>
            <person name="Alfaro M."/>
            <person name="Sun H."/>
            <person name="Tritt A."/>
            <person name="Yoshinaga Y."/>
            <person name="Zwiers L.-H."/>
            <person name="Turgeon B."/>
            <person name="Goodwin S."/>
            <person name="Spatafora J."/>
            <person name="Crous P."/>
            <person name="Grigoriev I."/>
        </authorList>
    </citation>
    <scope>NUCLEOTIDE SEQUENCE</scope>
    <source>
        <strain evidence="7">CBS 379.55</strain>
    </source>
</reference>
<dbReference type="OrthoDB" id="269227at2759"/>
<evidence type="ECO:0000313" key="8">
    <source>
        <dbReference type="Proteomes" id="UP000800097"/>
    </source>
</evidence>
<keyword evidence="3" id="KW-0274">FAD</keyword>
<feature type="binding site" evidence="3">
    <location>
        <begin position="54"/>
        <end position="55"/>
    </location>
    <ligand>
        <name>FAD</name>
        <dbReference type="ChEBI" id="CHEBI:57692"/>
    </ligand>
</feature>
<feature type="active site" description="Proton donor" evidence="2">
    <location>
        <position position="563"/>
    </location>
</feature>
<dbReference type="Pfam" id="PF05199">
    <property type="entry name" value="GMC_oxred_C"/>
    <property type="match status" value="1"/>
</dbReference>
<comment type="similarity">
    <text evidence="1">Belongs to the GMC oxidoreductase family.</text>
</comment>
<comment type="cofactor">
    <cofactor evidence="3">
        <name>FAD</name>
        <dbReference type="ChEBI" id="CHEBI:57692"/>
    </cofactor>
</comment>
<feature type="binding site" evidence="3">
    <location>
        <begin position="135"/>
        <end position="138"/>
    </location>
    <ligand>
        <name>FAD</name>
        <dbReference type="ChEBI" id="CHEBI:57692"/>
    </ligand>
</feature>
<proteinExistence type="inferred from homology"/>
<dbReference type="Gene3D" id="3.50.50.60">
    <property type="entry name" value="FAD/NAD(P)-binding domain"/>
    <property type="match status" value="1"/>
</dbReference>
<dbReference type="SUPFAM" id="SSF51905">
    <property type="entry name" value="FAD/NAD(P)-binding domain"/>
    <property type="match status" value="1"/>
</dbReference>
<protein>
    <submittedName>
        <fullName evidence="7">Alcohol oxidase</fullName>
    </submittedName>
</protein>
<dbReference type="Proteomes" id="UP000800097">
    <property type="component" value="Unassembled WGS sequence"/>
</dbReference>
<dbReference type="InterPro" id="IPR000172">
    <property type="entry name" value="GMC_OxRdtase_N"/>
</dbReference>
<keyword evidence="8" id="KW-1185">Reference proteome</keyword>
<keyword evidence="4" id="KW-0732">Signal</keyword>
<dbReference type="InterPro" id="IPR007867">
    <property type="entry name" value="GMC_OxRtase_C"/>
</dbReference>
<dbReference type="PANTHER" id="PTHR11552">
    <property type="entry name" value="GLUCOSE-METHANOL-CHOLINE GMC OXIDOREDUCTASE"/>
    <property type="match status" value="1"/>
</dbReference>
<sequence length="629" mass="67950">MLVLRCSMVHLLSAVCLGICSVNAASILASSASVKRSVHELRTSYDYVIIGGGTSGLVVANRLTEDPSVNVLVVEYGYFGDDPCIWMPTSPVARITGPSCTRHRFVEPTVPQPGINNASTVYMLGAVVGGSSAINGMVFDRGTKADYDSWEELGNPGWGWDGLFEYFKKSATWTPPSREAVEKYGYTWDEAAYGGGPIQATLSNFQWPNFKFMWDAWDDLNITGPKDHALGQAVGLFWLPASQHSKNQTRSYARYGYYDPVRERPNYHLFIGHKAEKILLSSRSAVEGVVIYDRDKPDEKSVVKAKRETILAAGGAHTPQLLQLSGIGPKAILEAAGIQTRVDLPGVGENFQDHPQAKLICNYTNDFWPNQGTLETNQTFQAEALAQYNTNKTGPLTLSMSNAVVFLPLNGTHSSPESFLAKLAAQEPGAYLPPSLPSTVVAGYAAQKKVLASLYARNDAAIYESPFNGACSRTVILQKPLSRGNIHINGSNPYGPPIIDFRVYSNPLDVEYAIEGVKFTRKLLKTASLAPLQPVELGPGPNVTDTAGLEAHVRATSGPTSFHVSGTAAMLPRELGGVVAPDLRVYGTKGLSVVDASIMPLIPSAHLSATVYAVAEKASDIIKKRAKRS</sequence>
<feature type="domain" description="Glucose-methanol-choline oxidoreductase C-terminal" evidence="6">
    <location>
        <begin position="480"/>
        <end position="615"/>
    </location>
</feature>
<evidence type="ECO:0000313" key="7">
    <source>
        <dbReference type="EMBL" id="KAF2280962.1"/>
    </source>
</evidence>
<dbReference type="InterPro" id="IPR036188">
    <property type="entry name" value="FAD/NAD-bd_sf"/>
</dbReference>